<dbReference type="NCBIfam" id="TIGR00413">
    <property type="entry name" value="rlpA"/>
    <property type="match status" value="1"/>
</dbReference>
<dbReference type="Pfam" id="PF03330">
    <property type="entry name" value="DPBB_1"/>
    <property type="match status" value="1"/>
</dbReference>
<evidence type="ECO:0000256" key="2">
    <source>
        <dbReference type="ARBA" id="ARBA00023316"/>
    </source>
</evidence>
<evidence type="ECO:0000313" key="7">
    <source>
        <dbReference type="Proteomes" id="UP000527352"/>
    </source>
</evidence>
<comment type="caution">
    <text evidence="6">The sequence shown here is derived from an EMBL/GenBank/DDBJ whole genome shotgun (WGS) entry which is preliminary data.</text>
</comment>
<dbReference type="PANTHER" id="PTHR34183">
    <property type="entry name" value="ENDOLYTIC PEPTIDOGLYCAN TRANSGLYCOSYLASE RLPA"/>
    <property type="match status" value="1"/>
</dbReference>
<dbReference type="InterPro" id="IPR012997">
    <property type="entry name" value="RplA"/>
</dbReference>
<reference evidence="6 7" key="1">
    <citation type="submission" date="2020-04" db="EMBL/GenBank/DDBJ databases">
        <title>The first description of lens atrophy caused by putative novel Shewanella sp. that is a new emerging pathogen for cultured rainbow trout?</title>
        <authorList>
            <person name="Saticioglu I.B."/>
            <person name="Duman M."/>
            <person name="Altun S."/>
        </authorList>
    </citation>
    <scope>NUCLEOTIDE SEQUENCE [LARGE SCALE GENOMIC DNA]</scope>
    <source>
        <strain evidence="6 7">S-1</strain>
    </source>
</reference>
<dbReference type="SUPFAM" id="SSF50685">
    <property type="entry name" value="Barwin-like endoglucanases"/>
    <property type="match status" value="1"/>
</dbReference>
<evidence type="ECO:0000256" key="1">
    <source>
        <dbReference type="ARBA" id="ARBA00023239"/>
    </source>
</evidence>
<dbReference type="RefSeq" id="WP_105249913.1">
    <property type="nucleotide sequence ID" value="NZ_JABAEB010000002.1"/>
</dbReference>
<gene>
    <name evidence="3" type="primary">rlpA</name>
    <name evidence="6" type="ORF">HGO26_04160</name>
</gene>
<evidence type="ECO:0000256" key="3">
    <source>
        <dbReference type="HAMAP-Rule" id="MF_02071"/>
    </source>
</evidence>
<evidence type="ECO:0000256" key="4">
    <source>
        <dbReference type="RuleBase" id="RU003495"/>
    </source>
</evidence>
<keyword evidence="3" id="KW-0732">Signal</keyword>
<dbReference type="InterPro" id="IPR034718">
    <property type="entry name" value="RlpA"/>
</dbReference>
<keyword evidence="7" id="KW-1185">Reference proteome</keyword>
<dbReference type="EMBL" id="JABAEB010000002">
    <property type="protein sequence ID" value="NLQ22080.1"/>
    <property type="molecule type" value="Genomic_DNA"/>
</dbReference>
<feature type="chain" id="PRO_5044898725" description="Endolytic peptidoglycan transglycosylase RlpA" evidence="3">
    <location>
        <begin position="32"/>
        <end position="137"/>
    </location>
</feature>
<comment type="function">
    <text evidence="3">Lytic transglycosylase with a strong preference for naked glycan strands that lack stem peptides.</text>
</comment>
<evidence type="ECO:0000313" key="6">
    <source>
        <dbReference type="EMBL" id="NLQ22080.1"/>
    </source>
</evidence>
<dbReference type="InterPro" id="IPR036908">
    <property type="entry name" value="RlpA-like_sf"/>
</dbReference>
<organism evidence="6 7">
    <name type="scientific">Shewanella oncorhynchi</name>
    <dbReference type="NCBI Taxonomy" id="2726434"/>
    <lineage>
        <taxon>Bacteria</taxon>
        <taxon>Pseudomonadati</taxon>
        <taxon>Pseudomonadota</taxon>
        <taxon>Gammaproteobacteria</taxon>
        <taxon>Alteromonadales</taxon>
        <taxon>Shewanellaceae</taxon>
        <taxon>Shewanella</taxon>
    </lineage>
</organism>
<feature type="signal peptide" evidence="3">
    <location>
        <begin position="1"/>
        <end position="31"/>
    </location>
</feature>
<dbReference type="HAMAP" id="MF_02071">
    <property type="entry name" value="RlpA"/>
    <property type="match status" value="1"/>
</dbReference>
<dbReference type="CDD" id="cd22268">
    <property type="entry name" value="DPBB_RlpA-like"/>
    <property type="match status" value="1"/>
</dbReference>
<proteinExistence type="inferred from homology"/>
<evidence type="ECO:0000259" key="5">
    <source>
        <dbReference type="Pfam" id="PF03330"/>
    </source>
</evidence>
<protein>
    <recommendedName>
        <fullName evidence="3">Endolytic peptidoglycan transglycosylase RlpA</fullName>
        <ecNumber evidence="3">4.2.2.-</ecNumber>
    </recommendedName>
</protein>
<comment type="similarity">
    <text evidence="3 4">Belongs to the RlpA family.</text>
</comment>
<feature type="domain" description="RlpA-like protein double-psi beta-barrel" evidence="5">
    <location>
        <begin position="43"/>
        <end position="133"/>
    </location>
</feature>
<dbReference type="Gene3D" id="2.40.40.10">
    <property type="entry name" value="RlpA-like domain"/>
    <property type="match status" value="1"/>
</dbReference>
<sequence length="137" mass="14829" precursor="true">MNALQNPIRQFNVVKLFALALLSFLAGCSSMQTGENGNWVGFTEAGQASFYGDKHQNKQTASGELYKHKLKTAAHKKLPFGSSVKVTNVDNGKSVIVKINDRGPFVRGRIIDLSKSAFSSIGNTSSGLIDVKIEVIK</sequence>
<dbReference type="EC" id="4.2.2.-" evidence="3"/>
<accession>A0ABX1KNP4</accession>
<keyword evidence="1 3" id="KW-0456">Lyase</keyword>
<keyword evidence="2 3" id="KW-0961">Cell wall biogenesis/degradation</keyword>
<dbReference type="Proteomes" id="UP000527352">
    <property type="component" value="Unassembled WGS sequence"/>
</dbReference>
<name>A0ABX1KNP4_9GAMM</name>
<dbReference type="InterPro" id="IPR009009">
    <property type="entry name" value="RlpA-like_DPBB"/>
</dbReference>
<dbReference type="PANTHER" id="PTHR34183:SF8">
    <property type="entry name" value="ENDOLYTIC PEPTIDOGLYCAN TRANSGLYCOSYLASE RLPA-RELATED"/>
    <property type="match status" value="1"/>
</dbReference>